<reference evidence="3 4" key="1">
    <citation type="submission" date="2023-12" db="EMBL/GenBank/DDBJ databases">
        <title>Description of an unclassified Opitutus bacterium of Verrucomicrobiota.</title>
        <authorList>
            <person name="Zhang D.-F."/>
        </authorList>
    </citation>
    <scope>NUCLEOTIDE SEQUENCE [LARGE SCALE GENOMIC DNA]</scope>
    <source>
        <strain evidence="3 4">WL0086</strain>
    </source>
</reference>
<sequence>MHVALLGLTHPHASPLLRTLELLPEVSRISLWDAANDPASLAALPPSAKATPATTNLDAVLAQPDLRAVVLCERHDKLAALALQVIAAGKHLLVEKPVGLTAAEVDQVAQAAERQGVAASVLYVRRHHPCVLAARDRVRSGVLGAPLCIESRFLTTQVQFRRPESWLFKRAQSGGGILLWLGCHCLDLMQYVAGEDIVELSAMLTTRSGADIDVEDLAALTLRFRSGAIGTFHAGYTLAYSGAGYVNMAGYDSYFGYNARQGRIVWPDLEPRLYIEQPRPAGENPGQEETFPLPASAAYGGAGGEQFFRQFFAAMEGQATPPAPLSAAVQTARLVEAALTSSQESRFVKIGSTASVPHMPPFAGEGYALREVRRHLRPS</sequence>
<dbReference type="SUPFAM" id="SSF55347">
    <property type="entry name" value="Glyceraldehyde-3-phosphate dehydrogenase-like, C-terminal domain"/>
    <property type="match status" value="1"/>
</dbReference>
<evidence type="ECO:0000313" key="4">
    <source>
        <dbReference type="Proteomes" id="UP000738431"/>
    </source>
</evidence>
<feature type="domain" description="Gfo/Idh/MocA-like oxidoreductase N-terminal" evidence="1">
    <location>
        <begin position="46"/>
        <end position="122"/>
    </location>
</feature>
<organism evidence="3 4">
    <name type="scientific">Actomonas aquatica</name>
    <dbReference type="NCBI Taxonomy" id="2866162"/>
    <lineage>
        <taxon>Bacteria</taxon>
        <taxon>Pseudomonadati</taxon>
        <taxon>Verrucomicrobiota</taxon>
        <taxon>Opitutia</taxon>
        <taxon>Opitutales</taxon>
        <taxon>Opitutaceae</taxon>
        <taxon>Actomonas</taxon>
    </lineage>
</organism>
<proteinExistence type="predicted"/>
<evidence type="ECO:0000259" key="1">
    <source>
        <dbReference type="Pfam" id="PF01408"/>
    </source>
</evidence>
<gene>
    <name evidence="3" type="ORF">K1X11_011825</name>
</gene>
<dbReference type="PANTHER" id="PTHR43708:SF8">
    <property type="entry name" value="OXIDOREDUCTASE"/>
    <property type="match status" value="1"/>
</dbReference>
<dbReference type="InterPro" id="IPR036291">
    <property type="entry name" value="NAD(P)-bd_dom_sf"/>
</dbReference>
<dbReference type="Pfam" id="PF22725">
    <property type="entry name" value="GFO_IDH_MocA_C3"/>
    <property type="match status" value="1"/>
</dbReference>
<dbReference type="Pfam" id="PF01408">
    <property type="entry name" value="GFO_IDH_MocA"/>
    <property type="match status" value="1"/>
</dbReference>
<dbReference type="Gene3D" id="3.30.360.10">
    <property type="entry name" value="Dihydrodipicolinate Reductase, domain 2"/>
    <property type="match status" value="1"/>
</dbReference>
<dbReference type="RefSeq" id="WP_221031978.1">
    <property type="nucleotide sequence ID" value="NZ_CP139781.1"/>
</dbReference>
<dbReference type="EMBL" id="CP139781">
    <property type="protein sequence ID" value="WRQ90099.1"/>
    <property type="molecule type" value="Genomic_DNA"/>
</dbReference>
<accession>A0ABZ1CHN5</accession>
<dbReference type="PANTHER" id="PTHR43708">
    <property type="entry name" value="CONSERVED EXPRESSED OXIDOREDUCTASE (EUROFUNG)"/>
    <property type="match status" value="1"/>
</dbReference>
<feature type="domain" description="GFO/IDH/MocA-like oxidoreductase" evidence="2">
    <location>
        <begin position="132"/>
        <end position="240"/>
    </location>
</feature>
<dbReference type="Gene3D" id="3.40.50.720">
    <property type="entry name" value="NAD(P)-binding Rossmann-like Domain"/>
    <property type="match status" value="1"/>
</dbReference>
<dbReference type="InterPro" id="IPR055170">
    <property type="entry name" value="GFO_IDH_MocA-like_dom"/>
</dbReference>
<name>A0ABZ1CHN5_9BACT</name>
<dbReference type="InterPro" id="IPR051317">
    <property type="entry name" value="Gfo/Idh/MocA_oxidoreduct"/>
</dbReference>
<dbReference type="Proteomes" id="UP000738431">
    <property type="component" value="Chromosome"/>
</dbReference>
<dbReference type="InterPro" id="IPR000683">
    <property type="entry name" value="Gfo/Idh/MocA-like_OxRdtase_N"/>
</dbReference>
<evidence type="ECO:0000259" key="2">
    <source>
        <dbReference type="Pfam" id="PF22725"/>
    </source>
</evidence>
<keyword evidence="4" id="KW-1185">Reference proteome</keyword>
<dbReference type="SUPFAM" id="SSF51735">
    <property type="entry name" value="NAD(P)-binding Rossmann-fold domains"/>
    <property type="match status" value="1"/>
</dbReference>
<evidence type="ECO:0000313" key="3">
    <source>
        <dbReference type="EMBL" id="WRQ90099.1"/>
    </source>
</evidence>
<protein>
    <submittedName>
        <fullName evidence="3">Gfo/Idh/MocA family oxidoreductase</fullName>
    </submittedName>
</protein>